<accession>A0A917FGG4</accession>
<reference evidence="1" key="2">
    <citation type="submission" date="2020-09" db="EMBL/GenBank/DDBJ databases">
        <authorList>
            <person name="Sun Q."/>
            <person name="Zhou Y."/>
        </authorList>
    </citation>
    <scope>NUCLEOTIDE SEQUENCE</scope>
    <source>
        <strain evidence="1">CGMCC 1.15254</strain>
    </source>
</reference>
<reference evidence="1" key="1">
    <citation type="journal article" date="2014" name="Int. J. Syst. Evol. Microbiol.">
        <title>Complete genome sequence of Corynebacterium casei LMG S-19264T (=DSM 44701T), isolated from a smear-ripened cheese.</title>
        <authorList>
            <consortium name="US DOE Joint Genome Institute (JGI-PGF)"/>
            <person name="Walter F."/>
            <person name="Albersmeier A."/>
            <person name="Kalinowski J."/>
            <person name="Ruckert C."/>
        </authorList>
    </citation>
    <scope>NUCLEOTIDE SEQUENCE</scope>
    <source>
        <strain evidence="1">CGMCC 1.15254</strain>
    </source>
</reference>
<organism evidence="1 2">
    <name type="scientific">Terasakiella brassicae</name>
    <dbReference type="NCBI Taxonomy" id="1634917"/>
    <lineage>
        <taxon>Bacteria</taxon>
        <taxon>Pseudomonadati</taxon>
        <taxon>Pseudomonadota</taxon>
        <taxon>Alphaproteobacteria</taxon>
        <taxon>Rhodospirillales</taxon>
        <taxon>Terasakiellaceae</taxon>
        <taxon>Terasakiella</taxon>
    </lineage>
</organism>
<name>A0A917FGG4_9PROT</name>
<proteinExistence type="predicted"/>
<dbReference type="EMBL" id="BMHV01000028">
    <property type="protein sequence ID" value="GGF73541.1"/>
    <property type="molecule type" value="Genomic_DNA"/>
</dbReference>
<dbReference type="Proteomes" id="UP000632498">
    <property type="component" value="Unassembled WGS sequence"/>
</dbReference>
<evidence type="ECO:0000313" key="1">
    <source>
        <dbReference type="EMBL" id="GGF73541.1"/>
    </source>
</evidence>
<gene>
    <name evidence="1" type="ORF">GCM10011332_29490</name>
</gene>
<comment type="caution">
    <text evidence="1">The sequence shown here is derived from an EMBL/GenBank/DDBJ whole genome shotgun (WGS) entry which is preliminary data.</text>
</comment>
<sequence>MIMQTAKINLKNCPNSKRNKGTPRPNRFRKVCDDMQECFSGRTFKNVSRCLNDGAIYVIDDLVTNVSNPEHVVSSLSALEAFDKLHLPHSHIWIESAEPVTCLNEHGVPEDAYISIAAYETGEGIFFNLYVEFRGIKFVSKCVCKIVLKNGKACLGFEEGQEYYRSLKQADEYLNAAAIVLVNFLFMLNCQDVEIKNISHHRKPLVAANSNRPKKKKRDYTLIRFSRYVSDKTKAGSETVGPYRYVIRCAHLWGKNTRPPEQQRWVDATLVRIAANDNEANTVKKPSYRLSRL</sequence>
<dbReference type="AlphaFoldDB" id="A0A917FGG4"/>
<keyword evidence="2" id="KW-1185">Reference proteome</keyword>
<protein>
    <submittedName>
        <fullName evidence="1">Uncharacterized protein</fullName>
    </submittedName>
</protein>
<evidence type="ECO:0000313" key="2">
    <source>
        <dbReference type="Proteomes" id="UP000632498"/>
    </source>
</evidence>